<gene>
    <name evidence="1" type="ORF">FOZ62_018846</name>
</gene>
<dbReference type="AlphaFoldDB" id="A0A7J6TEL3"/>
<reference evidence="1 2" key="1">
    <citation type="submission" date="2020-04" db="EMBL/GenBank/DDBJ databases">
        <title>Perkinsus olseni comparative genomics.</title>
        <authorList>
            <person name="Bogema D.R."/>
        </authorList>
    </citation>
    <scope>NUCLEOTIDE SEQUENCE [LARGE SCALE GENOMIC DNA]</scope>
    <source>
        <strain evidence="1">ATCC PRA-205</strain>
    </source>
</reference>
<evidence type="ECO:0000313" key="2">
    <source>
        <dbReference type="Proteomes" id="UP000574390"/>
    </source>
</evidence>
<dbReference type="EMBL" id="JABANM010007767">
    <property type="protein sequence ID" value="KAF4743728.1"/>
    <property type="molecule type" value="Genomic_DNA"/>
</dbReference>
<evidence type="ECO:0000313" key="1">
    <source>
        <dbReference type="EMBL" id="KAF4743728.1"/>
    </source>
</evidence>
<protein>
    <submittedName>
        <fullName evidence="1">Uncharacterized protein</fullName>
    </submittedName>
</protein>
<name>A0A7J6TEL3_PEROL</name>
<comment type="caution">
    <text evidence="1">The sequence shown here is derived from an EMBL/GenBank/DDBJ whole genome shotgun (WGS) entry which is preliminary data.</text>
</comment>
<accession>A0A7J6TEL3</accession>
<organism evidence="1 2">
    <name type="scientific">Perkinsus olseni</name>
    <name type="common">Perkinsus atlanticus</name>
    <dbReference type="NCBI Taxonomy" id="32597"/>
    <lineage>
        <taxon>Eukaryota</taxon>
        <taxon>Sar</taxon>
        <taxon>Alveolata</taxon>
        <taxon>Perkinsozoa</taxon>
        <taxon>Perkinsea</taxon>
        <taxon>Perkinsida</taxon>
        <taxon>Perkinsidae</taxon>
        <taxon>Perkinsus</taxon>
    </lineage>
</organism>
<feature type="non-terminal residue" evidence="1">
    <location>
        <position position="1"/>
    </location>
</feature>
<proteinExistence type="predicted"/>
<dbReference type="Proteomes" id="UP000574390">
    <property type="component" value="Unassembled WGS sequence"/>
</dbReference>
<sequence>MLYPSPPHLPSYDPMSRLQLLPPAVGLRYDNTSSSGVLIDPFAFSTTTTTTTTAADHNSTTSRSNTHGAAAIRTGIDDDNNRMAMMGKPMTSSLDDEWESKYKILDKLYSDAGNHEDIVALVRDLSNVDKYGIRKLHSKWLDREWCGMNVRYGNDYRL</sequence>